<evidence type="ECO:0000256" key="6">
    <source>
        <dbReference type="SAM" id="MobiDB-lite"/>
    </source>
</evidence>
<dbReference type="GO" id="GO:0003677">
    <property type="term" value="F:DNA binding"/>
    <property type="evidence" value="ECO:0007669"/>
    <property type="project" value="UniProtKB-UniRule"/>
</dbReference>
<gene>
    <name evidence="8" type="ORF">ANANG_G00160830</name>
</gene>
<protein>
    <recommendedName>
        <fullName evidence="7">THAP-type domain-containing protein</fullName>
    </recommendedName>
</protein>
<evidence type="ECO:0000313" key="9">
    <source>
        <dbReference type="Proteomes" id="UP001044222"/>
    </source>
</evidence>
<keyword evidence="1" id="KW-0479">Metal-binding</keyword>
<feature type="compositionally biased region" description="Basic and acidic residues" evidence="6">
    <location>
        <begin position="28"/>
        <end position="49"/>
    </location>
</feature>
<evidence type="ECO:0000256" key="3">
    <source>
        <dbReference type="ARBA" id="ARBA00022833"/>
    </source>
</evidence>
<keyword evidence="3" id="KW-0862">Zinc</keyword>
<dbReference type="PROSITE" id="PS50950">
    <property type="entry name" value="ZF_THAP"/>
    <property type="match status" value="1"/>
</dbReference>
<evidence type="ECO:0000313" key="8">
    <source>
        <dbReference type="EMBL" id="KAG5844287.1"/>
    </source>
</evidence>
<comment type="caution">
    <text evidence="8">The sequence shown here is derived from an EMBL/GenBank/DDBJ whole genome shotgun (WGS) entry which is preliminary data.</text>
</comment>
<evidence type="ECO:0000259" key="7">
    <source>
        <dbReference type="PROSITE" id="PS50950"/>
    </source>
</evidence>
<keyword evidence="4 5" id="KW-0238">DNA-binding</keyword>
<organism evidence="8 9">
    <name type="scientific">Anguilla anguilla</name>
    <name type="common">European freshwater eel</name>
    <name type="synonym">Muraena anguilla</name>
    <dbReference type="NCBI Taxonomy" id="7936"/>
    <lineage>
        <taxon>Eukaryota</taxon>
        <taxon>Metazoa</taxon>
        <taxon>Chordata</taxon>
        <taxon>Craniata</taxon>
        <taxon>Vertebrata</taxon>
        <taxon>Euteleostomi</taxon>
        <taxon>Actinopterygii</taxon>
        <taxon>Neopterygii</taxon>
        <taxon>Teleostei</taxon>
        <taxon>Anguilliformes</taxon>
        <taxon>Anguillidae</taxon>
        <taxon>Anguilla</taxon>
    </lineage>
</organism>
<dbReference type="Pfam" id="PF05485">
    <property type="entry name" value="THAP"/>
    <property type="match status" value="1"/>
</dbReference>
<evidence type="ECO:0000256" key="2">
    <source>
        <dbReference type="ARBA" id="ARBA00022771"/>
    </source>
</evidence>
<dbReference type="InterPro" id="IPR006612">
    <property type="entry name" value="THAP_Znf"/>
</dbReference>
<proteinExistence type="predicted"/>
<name>A0A9D3RYV4_ANGAN</name>
<feature type="region of interest" description="Disordered" evidence="6">
    <location>
        <begin position="1"/>
        <end position="67"/>
    </location>
</feature>
<dbReference type="GO" id="GO:0008270">
    <property type="term" value="F:zinc ion binding"/>
    <property type="evidence" value="ECO:0007669"/>
    <property type="project" value="UniProtKB-KW"/>
</dbReference>
<dbReference type="AlphaFoldDB" id="A0A9D3RYV4"/>
<evidence type="ECO:0000256" key="5">
    <source>
        <dbReference type="PROSITE-ProRule" id="PRU00309"/>
    </source>
</evidence>
<sequence length="362" mass="39595">MLASSSRPKFDKERSQTTTASRGSPPPPERKRETHTEANRETETNREGEGPTGINSRPQSHILHSPFGFSLSTRTVPTQPNLQRYPATVKAGQYTCPILILSCHTLYQSVHHSLIHSFTRSLTHSHTQNPKALYRAQHKGTFKSHSLCVSVFRSNLVSLHRCLSLALTLSPLVSCLSLLLFLSPSHYEQSLFHLCSGTAANVSMHTLPRDTALRQEWVNVIFASEVPENVNQHLRLCTAHLSSDCIENQAKYNAGFASKLLLTPGAVPALLNPASDIQQKLPTFTREVGCQTDPPKRRTVSTQLGTHTLQHDRVKSQATQVNVATVSIGVGSNAISPLVLPILTSTPEKHGTADSPPPNGPV</sequence>
<evidence type="ECO:0000256" key="1">
    <source>
        <dbReference type="ARBA" id="ARBA00022723"/>
    </source>
</evidence>
<dbReference type="SUPFAM" id="SSF57716">
    <property type="entry name" value="Glucocorticoid receptor-like (DNA-binding domain)"/>
    <property type="match status" value="1"/>
</dbReference>
<keyword evidence="9" id="KW-1185">Reference proteome</keyword>
<dbReference type="EMBL" id="JAFIRN010000008">
    <property type="protein sequence ID" value="KAG5844287.1"/>
    <property type="molecule type" value="Genomic_DNA"/>
</dbReference>
<feature type="domain" description="THAP-type" evidence="7">
    <location>
        <begin position="183"/>
        <end position="271"/>
    </location>
</feature>
<accession>A0A9D3RYV4</accession>
<reference evidence="8" key="1">
    <citation type="submission" date="2021-01" db="EMBL/GenBank/DDBJ databases">
        <title>A chromosome-scale assembly of European eel, Anguilla anguilla.</title>
        <authorList>
            <person name="Henkel C."/>
            <person name="Jong-Raadsen S.A."/>
            <person name="Dufour S."/>
            <person name="Weltzien F.-A."/>
            <person name="Palstra A.P."/>
            <person name="Pelster B."/>
            <person name="Spaink H.P."/>
            <person name="Van Den Thillart G.E."/>
            <person name="Jansen H."/>
            <person name="Zahm M."/>
            <person name="Klopp C."/>
            <person name="Cedric C."/>
            <person name="Louis A."/>
            <person name="Berthelot C."/>
            <person name="Parey E."/>
            <person name="Roest Crollius H."/>
            <person name="Montfort J."/>
            <person name="Robinson-Rechavi M."/>
            <person name="Bucao C."/>
            <person name="Bouchez O."/>
            <person name="Gislard M."/>
            <person name="Lluch J."/>
            <person name="Milhes M."/>
            <person name="Lampietro C."/>
            <person name="Lopez Roques C."/>
            <person name="Donnadieu C."/>
            <person name="Braasch I."/>
            <person name="Desvignes T."/>
            <person name="Postlethwait J."/>
            <person name="Bobe J."/>
            <person name="Guiguen Y."/>
            <person name="Dirks R."/>
        </authorList>
    </citation>
    <scope>NUCLEOTIDE SEQUENCE</scope>
    <source>
        <strain evidence="8">Tag_6206</strain>
        <tissue evidence="8">Liver</tissue>
    </source>
</reference>
<evidence type="ECO:0000256" key="4">
    <source>
        <dbReference type="ARBA" id="ARBA00023125"/>
    </source>
</evidence>
<keyword evidence="2 5" id="KW-0863">Zinc-finger</keyword>
<dbReference type="Proteomes" id="UP001044222">
    <property type="component" value="Chromosome 8"/>
</dbReference>